<evidence type="ECO:0000256" key="5">
    <source>
        <dbReference type="SAM" id="MobiDB-lite"/>
    </source>
</evidence>
<evidence type="ECO:0000256" key="3">
    <source>
        <dbReference type="ARBA" id="ARBA00022833"/>
    </source>
</evidence>
<comment type="similarity">
    <text evidence="1">Belongs to the Gfa family.</text>
</comment>
<dbReference type="InterPro" id="IPR011057">
    <property type="entry name" value="Mss4-like_sf"/>
</dbReference>
<dbReference type="SUPFAM" id="SSF51316">
    <property type="entry name" value="Mss4-like"/>
    <property type="match status" value="1"/>
</dbReference>
<dbReference type="AlphaFoldDB" id="A0A060SF62"/>
<evidence type="ECO:0000313" key="7">
    <source>
        <dbReference type="EMBL" id="CDO70874.1"/>
    </source>
</evidence>
<evidence type="ECO:0000256" key="4">
    <source>
        <dbReference type="ARBA" id="ARBA00023239"/>
    </source>
</evidence>
<feature type="compositionally biased region" description="Basic and acidic residues" evidence="5">
    <location>
        <begin position="25"/>
        <end position="45"/>
    </location>
</feature>
<evidence type="ECO:0000256" key="2">
    <source>
        <dbReference type="ARBA" id="ARBA00022723"/>
    </source>
</evidence>
<dbReference type="EMBL" id="CCBP010000094">
    <property type="protein sequence ID" value="CDO70874.1"/>
    <property type="molecule type" value="Genomic_DNA"/>
</dbReference>
<dbReference type="PANTHER" id="PTHR33337:SF40">
    <property type="entry name" value="CENP-V_GFA DOMAIN-CONTAINING PROTEIN-RELATED"/>
    <property type="match status" value="1"/>
</dbReference>
<comment type="caution">
    <text evidence="7">The sequence shown here is derived from an EMBL/GenBank/DDBJ whole genome shotgun (WGS) entry which is preliminary data.</text>
</comment>
<dbReference type="STRING" id="5643.A0A060SF62"/>
<dbReference type="Pfam" id="PF04828">
    <property type="entry name" value="GFA"/>
    <property type="match status" value="1"/>
</dbReference>
<dbReference type="Gene3D" id="3.90.1590.10">
    <property type="entry name" value="glutathione-dependent formaldehyde- activating enzyme (gfa)"/>
    <property type="match status" value="1"/>
</dbReference>
<sequence length="269" mass="30451">MSSAKTERVQPNAHPEAPRQPTDGPHSEVPHPPPEDHHAKEHSKPFPDTGWRGPISSQQGGSGEEDFMHKPPYEWKSEGDLFKPKYYSQCWCGNVAFEFHGDPIDAKHCHCRQCQHLHGAPFQWAVIFPKTSVRMVKNKDNSLHFFSTQRRQGIHDVPCKVSCDQCRSPIFDEGRNTVLAYPSSFKFPDRKVPLDFQPTAHIFYSERVMEVPDGVPKWSGHKGQSELLPELTTQEGTMPKYKGTPEQGQVDSPHSGPTMPKHREANGNK</sequence>
<dbReference type="Proteomes" id="UP000029665">
    <property type="component" value="Unassembled WGS sequence"/>
</dbReference>
<gene>
    <name evidence="7" type="ORF">BN946_scf184804.g6</name>
</gene>
<accession>A0A060SF62</accession>
<evidence type="ECO:0000313" key="8">
    <source>
        <dbReference type="Proteomes" id="UP000029665"/>
    </source>
</evidence>
<dbReference type="HOGENOM" id="CLU_079143_1_0_1"/>
<name>A0A060SF62_PYCCI</name>
<keyword evidence="3" id="KW-0862">Zinc</keyword>
<feature type="region of interest" description="Disordered" evidence="5">
    <location>
        <begin position="1"/>
        <end position="71"/>
    </location>
</feature>
<dbReference type="InterPro" id="IPR006913">
    <property type="entry name" value="CENP-V/GFA"/>
</dbReference>
<evidence type="ECO:0000259" key="6">
    <source>
        <dbReference type="PROSITE" id="PS51891"/>
    </source>
</evidence>
<protein>
    <recommendedName>
        <fullName evidence="6">CENP-V/GFA domain-containing protein</fullName>
    </recommendedName>
</protein>
<proteinExistence type="inferred from homology"/>
<dbReference type="GO" id="GO:0046872">
    <property type="term" value="F:metal ion binding"/>
    <property type="evidence" value="ECO:0007669"/>
    <property type="project" value="UniProtKB-KW"/>
</dbReference>
<reference evidence="7" key="1">
    <citation type="submission" date="2014-01" db="EMBL/GenBank/DDBJ databases">
        <title>The genome of the white-rot fungus Pycnoporus cinnabarinus: a basidiomycete model with a versatile arsenal for lignocellulosic biomass breakdown.</title>
        <authorList>
            <person name="Levasseur A."/>
            <person name="Lomascolo A."/>
            <person name="Ruiz-Duenas F.J."/>
            <person name="Uzan E."/>
            <person name="Piumi F."/>
            <person name="Kues U."/>
            <person name="Ram A.F.J."/>
            <person name="Murat C."/>
            <person name="Haon M."/>
            <person name="Benoit I."/>
            <person name="Arfi Y."/>
            <person name="Chevret D."/>
            <person name="Drula E."/>
            <person name="Kwon M.J."/>
            <person name="Gouret P."/>
            <person name="Lesage-Meessen L."/>
            <person name="Lombard V."/>
            <person name="Mariette J."/>
            <person name="Noirot C."/>
            <person name="Park J."/>
            <person name="Patyshakuliyeva A."/>
            <person name="Wieneger R.A.B."/>
            <person name="Wosten H.A.B."/>
            <person name="Martin F."/>
            <person name="Coutinho P.M."/>
            <person name="de Vries R."/>
            <person name="Martinez A.T."/>
            <person name="Klopp C."/>
            <person name="Pontarotti P."/>
            <person name="Henrissat B."/>
            <person name="Record E."/>
        </authorList>
    </citation>
    <scope>NUCLEOTIDE SEQUENCE [LARGE SCALE GENOMIC DNA]</scope>
    <source>
        <strain evidence="7">BRFM137</strain>
    </source>
</reference>
<feature type="domain" description="CENP-V/GFA" evidence="6">
    <location>
        <begin position="86"/>
        <end position="219"/>
    </location>
</feature>
<keyword evidence="2" id="KW-0479">Metal-binding</keyword>
<keyword evidence="4" id="KW-0456">Lyase</keyword>
<feature type="region of interest" description="Disordered" evidence="5">
    <location>
        <begin position="215"/>
        <end position="269"/>
    </location>
</feature>
<keyword evidence="8" id="KW-1185">Reference proteome</keyword>
<dbReference type="OrthoDB" id="9970124at2759"/>
<organism evidence="7 8">
    <name type="scientific">Pycnoporus cinnabarinus</name>
    <name type="common">Cinnabar-red polypore</name>
    <name type="synonym">Trametes cinnabarina</name>
    <dbReference type="NCBI Taxonomy" id="5643"/>
    <lineage>
        <taxon>Eukaryota</taxon>
        <taxon>Fungi</taxon>
        <taxon>Dikarya</taxon>
        <taxon>Basidiomycota</taxon>
        <taxon>Agaricomycotina</taxon>
        <taxon>Agaricomycetes</taxon>
        <taxon>Polyporales</taxon>
        <taxon>Polyporaceae</taxon>
        <taxon>Trametes</taxon>
    </lineage>
</organism>
<dbReference type="PROSITE" id="PS51891">
    <property type="entry name" value="CENP_V_GFA"/>
    <property type="match status" value="1"/>
</dbReference>
<evidence type="ECO:0000256" key="1">
    <source>
        <dbReference type="ARBA" id="ARBA00005495"/>
    </source>
</evidence>
<dbReference type="OMA" id="EAHQYQA"/>
<dbReference type="GO" id="GO:0016846">
    <property type="term" value="F:carbon-sulfur lyase activity"/>
    <property type="evidence" value="ECO:0007669"/>
    <property type="project" value="InterPro"/>
</dbReference>
<dbReference type="PANTHER" id="PTHR33337">
    <property type="entry name" value="GFA DOMAIN-CONTAINING PROTEIN"/>
    <property type="match status" value="1"/>
</dbReference>